<gene>
    <name evidence="1" type="ORF">Pint_15151</name>
</gene>
<protein>
    <submittedName>
        <fullName evidence="1">Uncharacterized protein</fullName>
    </submittedName>
</protein>
<proteinExistence type="predicted"/>
<keyword evidence="2" id="KW-1185">Reference proteome</keyword>
<name>A0ACC0ZF83_9ROSI</name>
<organism evidence="1 2">
    <name type="scientific">Pistacia integerrima</name>
    <dbReference type="NCBI Taxonomy" id="434235"/>
    <lineage>
        <taxon>Eukaryota</taxon>
        <taxon>Viridiplantae</taxon>
        <taxon>Streptophyta</taxon>
        <taxon>Embryophyta</taxon>
        <taxon>Tracheophyta</taxon>
        <taxon>Spermatophyta</taxon>
        <taxon>Magnoliopsida</taxon>
        <taxon>eudicotyledons</taxon>
        <taxon>Gunneridae</taxon>
        <taxon>Pentapetalae</taxon>
        <taxon>rosids</taxon>
        <taxon>malvids</taxon>
        <taxon>Sapindales</taxon>
        <taxon>Anacardiaceae</taxon>
        <taxon>Pistacia</taxon>
    </lineage>
</organism>
<comment type="caution">
    <text evidence="1">The sequence shown here is derived from an EMBL/GenBank/DDBJ whole genome shotgun (WGS) entry which is preliminary data.</text>
</comment>
<sequence length="22" mass="2372">MLAIAVTLCLLWRDGSGPLSVR</sequence>
<evidence type="ECO:0000313" key="1">
    <source>
        <dbReference type="EMBL" id="KAJ0049151.1"/>
    </source>
</evidence>
<dbReference type="EMBL" id="CM047737">
    <property type="protein sequence ID" value="KAJ0049151.1"/>
    <property type="molecule type" value="Genomic_DNA"/>
</dbReference>
<reference evidence="2" key="1">
    <citation type="journal article" date="2023" name="G3 (Bethesda)">
        <title>Genome assembly and association tests identify interacting loci associated with vigor, precocity, and sex in interspecific pistachio rootstocks.</title>
        <authorList>
            <person name="Palmer W."/>
            <person name="Jacygrad E."/>
            <person name="Sagayaradj S."/>
            <person name="Cavanaugh K."/>
            <person name="Han R."/>
            <person name="Bertier L."/>
            <person name="Beede B."/>
            <person name="Kafkas S."/>
            <person name="Golino D."/>
            <person name="Preece J."/>
            <person name="Michelmore R."/>
        </authorList>
    </citation>
    <scope>NUCLEOTIDE SEQUENCE [LARGE SCALE GENOMIC DNA]</scope>
</reference>
<evidence type="ECO:0000313" key="2">
    <source>
        <dbReference type="Proteomes" id="UP001163603"/>
    </source>
</evidence>
<accession>A0ACC0ZF83</accession>
<dbReference type="Proteomes" id="UP001163603">
    <property type="component" value="Chromosome 2"/>
</dbReference>